<evidence type="ECO:0000313" key="13">
    <source>
        <dbReference type="Proteomes" id="UP000008631"/>
    </source>
</evidence>
<feature type="binding site" evidence="10">
    <location>
        <position position="177"/>
    </location>
    <ligand>
        <name>Mg(2+)</name>
        <dbReference type="ChEBI" id="CHEBI:18420"/>
    </ligand>
</feature>
<dbReference type="OrthoDB" id="9803371at2"/>
<dbReference type="Pfam" id="PF02779">
    <property type="entry name" value="Transket_pyr"/>
    <property type="match status" value="1"/>
</dbReference>
<dbReference type="NCBIfam" id="TIGR00204">
    <property type="entry name" value="dxs"/>
    <property type="match status" value="1"/>
</dbReference>
<feature type="binding site" evidence="10">
    <location>
        <position position="75"/>
    </location>
    <ligand>
        <name>thiamine diphosphate</name>
        <dbReference type="ChEBI" id="CHEBI:58937"/>
    </ligand>
</feature>
<keyword evidence="7 10" id="KW-0784">Thiamine biosynthesis</keyword>
<dbReference type="PANTHER" id="PTHR43322:SF5">
    <property type="entry name" value="1-DEOXY-D-XYLULOSE-5-PHOSPHATE SYNTHASE, CHLOROPLASTIC"/>
    <property type="match status" value="1"/>
</dbReference>
<keyword evidence="8 10" id="KW-0786">Thiamine pyrophosphate</keyword>
<keyword evidence="5 10" id="KW-0479">Metal-binding</keyword>
<evidence type="ECO:0000256" key="4">
    <source>
        <dbReference type="ARBA" id="ARBA00022679"/>
    </source>
</evidence>
<dbReference type="GO" id="GO:0009228">
    <property type="term" value="P:thiamine biosynthetic process"/>
    <property type="evidence" value="ECO:0007669"/>
    <property type="project" value="UniProtKB-UniRule"/>
</dbReference>
<dbReference type="RefSeq" id="WP_013564655.1">
    <property type="nucleotide sequence ID" value="NC_014962.1"/>
</dbReference>
<feature type="binding site" evidence="10">
    <location>
        <begin position="149"/>
        <end position="150"/>
    </location>
    <ligand>
        <name>thiamine diphosphate</name>
        <dbReference type="ChEBI" id="CHEBI:58937"/>
    </ligand>
</feature>
<keyword evidence="9 10" id="KW-0414">Isoprene biosynthesis</keyword>
<dbReference type="Pfam" id="PF02780">
    <property type="entry name" value="Transketolase_C"/>
    <property type="match status" value="1"/>
</dbReference>
<dbReference type="InParanoid" id="E8R1F0"/>
<comment type="cofactor">
    <cofactor evidence="10">
        <name>thiamine diphosphate</name>
        <dbReference type="ChEBI" id="CHEBI:58937"/>
    </cofactor>
    <text evidence="10">Binds 1 thiamine pyrophosphate per subunit.</text>
</comment>
<keyword evidence="4 10" id="KW-0808">Transferase</keyword>
<organism evidence="12 13">
    <name type="scientific">Isosphaera pallida (strain ATCC 43644 / DSM 9630 / IS1B)</name>
    <dbReference type="NCBI Taxonomy" id="575540"/>
    <lineage>
        <taxon>Bacteria</taxon>
        <taxon>Pseudomonadati</taxon>
        <taxon>Planctomycetota</taxon>
        <taxon>Planctomycetia</taxon>
        <taxon>Isosphaerales</taxon>
        <taxon>Isosphaeraceae</taxon>
        <taxon>Isosphaera</taxon>
    </lineage>
</organism>
<dbReference type="Gene3D" id="3.40.50.970">
    <property type="match status" value="2"/>
</dbReference>
<evidence type="ECO:0000256" key="8">
    <source>
        <dbReference type="ARBA" id="ARBA00023052"/>
    </source>
</evidence>
<dbReference type="Gene3D" id="3.40.50.920">
    <property type="match status" value="1"/>
</dbReference>
<dbReference type="STRING" id="575540.Isop_1784"/>
<feature type="binding site" evidence="10">
    <location>
        <position position="148"/>
    </location>
    <ligand>
        <name>Mg(2+)</name>
        <dbReference type="ChEBI" id="CHEBI:18420"/>
    </ligand>
</feature>
<dbReference type="HOGENOM" id="CLU_009227_1_4_0"/>
<evidence type="ECO:0000256" key="10">
    <source>
        <dbReference type="HAMAP-Rule" id="MF_00315"/>
    </source>
</evidence>
<dbReference type="EMBL" id="CP002353">
    <property type="protein sequence ID" value="ADV62367.1"/>
    <property type="molecule type" value="Genomic_DNA"/>
</dbReference>
<dbReference type="GO" id="GO:0019288">
    <property type="term" value="P:isopentenyl diphosphate biosynthetic process, methylerythritol 4-phosphate pathway"/>
    <property type="evidence" value="ECO:0007669"/>
    <property type="project" value="TreeGrafter"/>
</dbReference>
<dbReference type="GO" id="GO:0005829">
    <property type="term" value="C:cytosol"/>
    <property type="evidence" value="ECO:0007669"/>
    <property type="project" value="TreeGrafter"/>
</dbReference>
<dbReference type="GO" id="GO:0016114">
    <property type="term" value="P:terpenoid biosynthetic process"/>
    <property type="evidence" value="ECO:0007669"/>
    <property type="project" value="UniProtKB-UniRule"/>
</dbReference>
<evidence type="ECO:0000256" key="3">
    <source>
        <dbReference type="ARBA" id="ARBA00011738"/>
    </source>
</evidence>
<evidence type="ECO:0000256" key="1">
    <source>
        <dbReference type="ARBA" id="ARBA00004980"/>
    </source>
</evidence>
<dbReference type="CDD" id="cd02007">
    <property type="entry name" value="TPP_DXS"/>
    <property type="match status" value="1"/>
</dbReference>
<comment type="pathway">
    <text evidence="1 10">Metabolic intermediate biosynthesis; 1-deoxy-D-xylulose 5-phosphate biosynthesis; 1-deoxy-D-xylulose 5-phosphate from D-glyceraldehyde 3-phosphate and pyruvate: step 1/1.</text>
</comment>
<feature type="binding site" evidence="10">
    <location>
        <position position="177"/>
    </location>
    <ligand>
        <name>thiamine diphosphate</name>
        <dbReference type="ChEBI" id="CHEBI:58937"/>
    </ligand>
</feature>
<accession>E8R1F0</accession>
<evidence type="ECO:0000256" key="6">
    <source>
        <dbReference type="ARBA" id="ARBA00022842"/>
    </source>
</evidence>
<evidence type="ECO:0000256" key="7">
    <source>
        <dbReference type="ARBA" id="ARBA00022977"/>
    </source>
</evidence>
<dbReference type="InterPro" id="IPR033248">
    <property type="entry name" value="Transketolase_C"/>
</dbReference>
<dbReference type="NCBIfam" id="NF003933">
    <property type="entry name" value="PRK05444.2-2"/>
    <property type="match status" value="1"/>
</dbReference>
<dbReference type="SMART" id="SM00861">
    <property type="entry name" value="Transket_pyr"/>
    <property type="match status" value="1"/>
</dbReference>
<dbReference type="SUPFAM" id="SSF52922">
    <property type="entry name" value="TK C-terminal domain-like"/>
    <property type="match status" value="1"/>
</dbReference>
<dbReference type="CDD" id="cd07033">
    <property type="entry name" value="TPP_PYR_DXS_TK_like"/>
    <property type="match status" value="1"/>
</dbReference>
<dbReference type="AlphaFoldDB" id="E8R1F0"/>
<feature type="binding site" evidence="10">
    <location>
        <position position="378"/>
    </location>
    <ligand>
        <name>thiamine diphosphate</name>
        <dbReference type="ChEBI" id="CHEBI:58937"/>
    </ligand>
</feature>
<comment type="subunit">
    <text evidence="3 10">Homodimer.</text>
</comment>
<feature type="domain" description="Transketolase-like pyrimidine-binding" evidence="11">
    <location>
        <begin position="327"/>
        <end position="490"/>
    </location>
</feature>
<dbReference type="EC" id="2.2.1.7" evidence="10"/>
<comment type="function">
    <text evidence="10">Catalyzes the acyloin condensation reaction between C atoms 2 and 3 of pyruvate and glyceraldehyde 3-phosphate to yield 1-deoxy-D-xylulose-5-phosphate (DXP).</text>
</comment>
<dbReference type="InterPro" id="IPR009014">
    <property type="entry name" value="Transketo_C/PFOR_II"/>
</dbReference>
<comment type="cofactor">
    <cofactor evidence="10">
        <name>Mg(2+)</name>
        <dbReference type="ChEBI" id="CHEBI:18420"/>
    </cofactor>
    <text evidence="10">Binds 1 Mg(2+) ion per subunit.</text>
</comment>
<protein>
    <recommendedName>
        <fullName evidence="10">1-deoxy-D-xylulose-5-phosphate synthase</fullName>
        <ecNumber evidence="10">2.2.1.7</ecNumber>
    </recommendedName>
    <alternativeName>
        <fullName evidence="10">1-deoxyxylulose-5-phosphate synthase</fullName>
        <shortName evidence="10">DXP synthase</shortName>
        <shortName evidence="10">DXPS</shortName>
    </alternativeName>
</protein>
<reference evidence="12 13" key="1">
    <citation type="journal article" date="2011" name="Stand. Genomic Sci.">
        <title>Complete genome sequence of Isosphaera pallida type strain (IS1B).</title>
        <authorList>
            <consortium name="US DOE Joint Genome Institute (JGI-PGF)"/>
            <person name="Goker M."/>
            <person name="Cleland D."/>
            <person name="Saunders E."/>
            <person name="Lapidus A."/>
            <person name="Nolan M."/>
            <person name="Lucas S."/>
            <person name="Hammon N."/>
            <person name="Deshpande S."/>
            <person name="Cheng J.F."/>
            <person name="Tapia R."/>
            <person name="Han C."/>
            <person name="Goodwin L."/>
            <person name="Pitluck S."/>
            <person name="Liolios K."/>
            <person name="Pagani I."/>
            <person name="Ivanova N."/>
            <person name="Mavromatis K."/>
            <person name="Pati A."/>
            <person name="Chen A."/>
            <person name="Palaniappan K."/>
            <person name="Land M."/>
            <person name="Hauser L."/>
            <person name="Chang Y.J."/>
            <person name="Jeffries C.D."/>
            <person name="Detter J.C."/>
            <person name="Beck B."/>
            <person name="Woyke T."/>
            <person name="Bristow J."/>
            <person name="Eisen J.A."/>
            <person name="Markowitz V."/>
            <person name="Hugenholtz P."/>
            <person name="Kyrpides N.C."/>
            <person name="Klenk H.P."/>
        </authorList>
    </citation>
    <scope>NUCLEOTIDE SEQUENCE [LARGE SCALE GENOMIC DNA]</scope>
    <source>
        <strain evidence="13">ATCC 43644 / DSM 9630 / IS1B</strain>
    </source>
</reference>
<dbReference type="FunCoup" id="E8R1F0">
    <property type="interactions" value="439"/>
</dbReference>
<comment type="similarity">
    <text evidence="2 10">Belongs to the transketolase family. DXPS subfamily.</text>
</comment>
<evidence type="ECO:0000313" key="12">
    <source>
        <dbReference type="EMBL" id="ADV62367.1"/>
    </source>
</evidence>
<dbReference type="InterPro" id="IPR029061">
    <property type="entry name" value="THDP-binding"/>
</dbReference>
<dbReference type="PANTHER" id="PTHR43322">
    <property type="entry name" value="1-D-DEOXYXYLULOSE 5-PHOSPHATE SYNTHASE-RELATED"/>
    <property type="match status" value="1"/>
</dbReference>
<keyword evidence="13" id="KW-1185">Reference proteome</keyword>
<evidence type="ECO:0000259" key="11">
    <source>
        <dbReference type="SMART" id="SM00861"/>
    </source>
</evidence>
<dbReference type="InterPro" id="IPR005475">
    <property type="entry name" value="Transketolase-like_Pyr-bd"/>
</dbReference>
<dbReference type="KEGG" id="ipa:Isop_1784"/>
<dbReference type="GO" id="GO:0030976">
    <property type="term" value="F:thiamine pyrophosphate binding"/>
    <property type="evidence" value="ECO:0007669"/>
    <property type="project" value="UniProtKB-UniRule"/>
</dbReference>
<dbReference type="HAMAP" id="MF_00315">
    <property type="entry name" value="DXP_synth"/>
    <property type="match status" value="1"/>
</dbReference>
<dbReference type="FunFam" id="3.40.50.920:FF:000002">
    <property type="entry name" value="1-deoxy-D-xylulose-5-phosphate synthase"/>
    <property type="match status" value="1"/>
</dbReference>
<dbReference type="InterPro" id="IPR005477">
    <property type="entry name" value="Dxylulose-5-P_synthase"/>
</dbReference>
<dbReference type="GO" id="GO:0008661">
    <property type="term" value="F:1-deoxy-D-xylulose-5-phosphate synthase activity"/>
    <property type="evidence" value="ECO:0007669"/>
    <property type="project" value="UniProtKB-UniRule"/>
</dbReference>
<comment type="catalytic activity">
    <reaction evidence="10">
        <text>D-glyceraldehyde 3-phosphate + pyruvate + H(+) = 1-deoxy-D-xylulose 5-phosphate + CO2</text>
        <dbReference type="Rhea" id="RHEA:12605"/>
        <dbReference type="ChEBI" id="CHEBI:15361"/>
        <dbReference type="ChEBI" id="CHEBI:15378"/>
        <dbReference type="ChEBI" id="CHEBI:16526"/>
        <dbReference type="ChEBI" id="CHEBI:57792"/>
        <dbReference type="ChEBI" id="CHEBI:59776"/>
        <dbReference type="EC" id="2.2.1.7"/>
    </reaction>
</comment>
<evidence type="ECO:0000256" key="2">
    <source>
        <dbReference type="ARBA" id="ARBA00011081"/>
    </source>
</evidence>
<proteinExistence type="inferred from homology"/>
<dbReference type="UniPathway" id="UPA00064">
    <property type="reaction ID" value="UER00091"/>
</dbReference>
<dbReference type="eggNOG" id="COG1154">
    <property type="taxonomic scope" value="Bacteria"/>
</dbReference>
<feature type="binding site" evidence="10">
    <location>
        <begin position="116"/>
        <end position="118"/>
    </location>
    <ligand>
        <name>thiamine diphosphate</name>
        <dbReference type="ChEBI" id="CHEBI:58937"/>
    </ligand>
</feature>
<feature type="binding site" evidence="10">
    <location>
        <position position="288"/>
    </location>
    <ligand>
        <name>thiamine diphosphate</name>
        <dbReference type="ChEBI" id="CHEBI:58937"/>
    </ligand>
</feature>
<dbReference type="Proteomes" id="UP000008631">
    <property type="component" value="Chromosome"/>
</dbReference>
<evidence type="ECO:0000256" key="5">
    <source>
        <dbReference type="ARBA" id="ARBA00022723"/>
    </source>
</evidence>
<keyword evidence="6 10" id="KW-0460">Magnesium</keyword>
<dbReference type="Pfam" id="PF13292">
    <property type="entry name" value="DXP_synthase_N"/>
    <property type="match status" value="1"/>
</dbReference>
<dbReference type="GO" id="GO:0000287">
    <property type="term" value="F:magnesium ion binding"/>
    <property type="evidence" value="ECO:0007669"/>
    <property type="project" value="UniProtKB-UniRule"/>
</dbReference>
<sequence length="671" mass="72530">MTSALLARIAAPADLHTLTEAQLDQLACEMREELIRVVSRRSAHFASNLGVVELCLALHLEFDFTRDRLIWDTGHQVYPHKLITGRASQLETIRSKGGLMGYPNPAESDFDLFMTGHAGCAASTALGLKLGDELMGRPDTFAVAVVGDGALPSGIVFEAMNNAGGLKRPFLLILNDNKMSICPRVGGLANYLDRIRMAPTYNDLNRRVKDWIRRLPLVGGFAERTMQTVKDAVKASVNGGMLFEELGFTYLGPIDGHHLPTLRAYLQKVKKLNGPVLLHVLTDKGRGFAPAEADPVKFHAPQPFQKVEKAGGTVSVAPLKANAPSSKAFTDAVSSALFEAMARDPRVSVLTAAMCEGNKLQKIRDTYPERFFDVGICESHAVAFAAGMAKAGARPVVDIYSTFLQRSYDQIFQEVSLQNLPVLFTLDRAGLVGSDGPTHHGTYDIAWMRIFPHMVVMAPGDGGEVAAMIDFGLSHNGPVSIRYPKTALEVVERLHPPRIELGKAEVLDRQPDGTFLVFGAQVPTALRAAEILRRDHGLRVGVVNARFVKPLDEAVILQTLTESPFVITVEEGCLMGGFGAAVLELANAHRIDTRHVTRLGLPDRFIMHAERDEQLAEVGLDVEGLVRAALEAARAAGFPSHPADLMSAPTASANHQAAGLAAGPAETAMTI</sequence>
<evidence type="ECO:0000256" key="9">
    <source>
        <dbReference type="ARBA" id="ARBA00023229"/>
    </source>
</evidence>
<dbReference type="SUPFAM" id="SSF52518">
    <property type="entry name" value="Thiamin diphosphate-binding fold (THDP-binding)"/>
    <property type="match status" value="2"/>
</dbReference>
<gene>
    <name evidence="10" type="primary">dxs</name>
    <name evidence="12" type="ordered locus">Isop_1784</name>
</gene>
<name>E8R1F0_ISOPI</name>